<organism evidence="1 2">
    <name type="scientific">Oedothorax gibbosus</name>
    <dbReference type="NCBI Taxonomy" id="931172"/>
    <lineage>
        <taxon>Eukaryota</taxon>
        <taxon>Metazoa</taxon>
        <taxon>Ecdysozoa</taxon>
        <taxon>Arthropoda</taxon>
        <taxon>Chelicerata</taxon>
        <taxon>Arachnida</taxon>
        <taxon>Araneae</taxon>
        <taxon>Araneomorphae</taxon>
        <taxon>Entelegynae</taxon>
        <taxon>Araneoidea</taxon>
        <taxon>Linyphiidae</taxon>
        <taxon>Erigoninae</taxon>
        <taxon>Oedothorax</taxon>
    </lineage>
</organism>
<gene>
    <name evidence="1" type="ORF">JTE90_014993</name>
</gene>
<keyword evidence="2" id="KW-1185">Reference proteome</keyword>
<dbReference type="EMBL" id="JAFNEN010000227">
    <property type="protein sequence ID" value="KAG8188941.1"/>
    <property type="molecule type" value="Genomic_DNA"/>
</dbReference>
<comment type="caution">
    <text evidence="1">The sequence shown here is derived from an EMBL/GenBank/DDBJ whole genome shotgun (WGS) entry which is preliminary data.</text>
</comment>
<protein>
    <submittedName>
        <fullName evidence="1">Uncharacterized protein</fullName>
    </submittedName>
</protein>
<reference evidence="1 2" key="1">
    <citation type="journal article" date="2022" name="Nat. Ecol. Evol.">
        <title>A masculinizing supergene underlies an exaggerated male reproductive morph in a spider.</title>
        <authorList>
            <person name="Hendrickx F."/>
            <person name="De Corte Z."/>
            <person name="Sonet G."/>
            <person name="Van Belleghem S.M."/>
            <person name="Kostlbacher S."/>
            <person name="Vangestel C."/>
        </authorList>
    </citation>
    <scope>NUCLEOTIDE SEQUENCE [LARGE SCALE GENOMIC DNA]</scope>
    <source>
        <strain evidence="1">W744_W776</strain>
    </source>
</reference>
<accession>A0AAV6V0A3</accession>
<evidence type="ECO:0000313" key="2">
    <source>
        <dbReference type="Proteomes" id="UP000827092"/>
    </source>
</evidence>
<dbReference type="AlphaFoldDB" id="A0AAV6V0A3"/>
<name>A0AAV6V0A3_9ARAC</name>
<dbReference type="Proteomes" id="UP000827092">
    <property type="component" value="Unassembled WGS sequence"/>
</dbReference>
<sequence>MEGVTSWSLFAAGGFRFRPVRWLFGRHRPEQSRLGADLEISPQGARTCALPLIRAFTNPNTRTRGALFCCRWSP</sequence>
<proteinExistence type="predicted"/>
<evidence type="ECO:0000313" key="1">
    <source>
        <dbReference type="EMBL" id="KAG8188941.1"/>
    </source>
</evidence>